<feature type="chain" id="PRO_5033094407" description="Thiol:disulfide interchange protein" evidence="1">
    <location>
        <begin position="24"/>
        <end position="224"/>
    </location>
</feature>
<dbReference type="GO" id="GO:0042597">
    <property type="term" value="C:periplasmic space"/>
    <property type="evidence" value="ECO:0007669"/>
    <property type="project" value="UniProtKB-SubCell"/>
</dbReference>
<gene>
    <name evidence="3" type="ORF">HNR39_003783</name>
</gene>
<protein>
    <recommendedName>
        <fullName evidence="1">Thiol:disulfide interchange protein</fullName>
    </recommendedName>
</protein>
<proteinExistence type="inferred from homology"/>
<keyword evidence="1" id="KW-0732">Signal</keyword>
<dbReference type="PANTHER" id="PTHR35272">
    <property type="entry name" value="THIOL:DISULFIDE INTERCHANGE PROTEIN DSBC-RELATED"/>
    <property type="match status" value="1"/>
</dbReference>
<comment type="caution">
    <text evidence="3">The sequence shown here is derived from an EMBL/GenBank/DDBJ whole genome shotgun (WGS) entry which is preliminary data.</text>
</comment>
<dbReference type="InterPro" id="IPR012336">
    <property type="entry name" value="Thioredoxin-like_fold"/>
</dbReference>
<keyword evidence="1" id="KW-0676">Redox-active center</keyword>
<organism evidence="3 4">
    <name type="scientific">Glaciimonas immobilis</name>
    <dbReference type="NCBI Taxonomy" id="728004"/>
    <lineage>
        <taxon>Bacteria</taxon>
        <taxon>Pseudomonadati</taxon>
        <taxon>Pseudomonadota</taxon>
        <taxon>Betaproteobacteria</taxon>
        <taxon>Burkholderiales</taxon>
        <taxon>Oxalobacteraceae</taxon>
        <taxon>Glaciimonas</taxon>
    </lineage>
</organism>
<dbReference type="EMBL" id="JACHHQ010000009">
    <property type="protein sequence ID" value="MBB5201921.1"/>
    <property type="molecule type" value="Genomic_DNA"/>
</dbReference>
<accession>A0A840RZK2</accession>
<sequence>MHKNIIMTAVAFSLLVSAPLAMASNIAAGLQPDDAQRLGTFASLTDSQYDSGEPAPAAEHYQLFKNIRGAFSRQTVALNDVKSADKNLWNRLPMEKSVTRIQGTGKRQIAVFSDPNCSYCKRVEAELAKIKNLTVHTFIFPFLSASSRDKASDVLCAPDPSAAWGDWMLQGKSPARNPLCSSRLQELLDLGRSFDIRGTPVLIFDDGTRISGYAPAAAIEQKLH</sequence>
<comment type="function">
    <text evidence="1">Required for disulfide bond formation in some periplasmic proteins. Acts by transferring its disulfide bond to other proteins and is reduced in the process.</text>
</comment>
<dbReference type="InterPro" id="IPR033954">
    <property type="entry name" value="DiS-bond_Isoase_DsbC/G"/>
</dbReference>
<dbReference type="Pfam" id="PF13098">
    <property type="entry name" value="Thioredoxin_2"/>
    <property type="match status" value="1"/>
</dbReference>
<name>A0A840RZK2_9BURK</name>
<dbReference type="SUPFAM" id="SSF52833">
    <property type="entry name" value="Thioredoxin-like"/>
    <property type="match status" value="1"/>
</dbReference>
<dbReference type="InterPro" id="IPR051470">
    <property type="entry name" value="Thiol:disulfide_interchange"/>
</dbReference>
<dbReference type="AlphaFoldDB" id="A0A840RZK2"/>
<comment type="similarity">
    <text evidence="1">Belongs to the thioredoxin family. DsbC subfamily.</text>
</comment>
<dbReference type="CDD" id="cd03020">
    <property type="entry name" value="DsbA_DsbC_DsbG"/>
    <property type="match status" value="1"/>
</dbReference>
<dbReference type="RefSeq" id="WP_168054542.1">
    <property type="nucleotide sequence ID" value="NZ_JAAOZT010000005.1"/>
</dbReference>
<dbReference type="PANTHER" id="PTHR35272:SF3">
    <property type="entry name" value="THIOL:DISULFIDE INTERCHANGE PROTEIN DSBC"/>
    <property type="match status" value="1"/>
</dbReference>
<evidence type="ECO:0000259" key="2">
    <source>
        <dbReference type="Pfam" id="PF13098"/>
    </source>
</evidence>
<dbReference type="Gene3D" id="3.40.30.10">
    <property type="entry name" value="Glutaredoxin"/>
    <property type="match status" value="1"/>
</dbReference>
<evidence type="ECO:0000256" key="1">
    <source>
        <dbReference type="RuleBase" id="RU364038"/>
    </source>
</evidence>
<reference evidence="3 4" key="1">
    <citation type="submission" date="2020-08" db="EMBL/GenBank/DDBJ databases">
        <title>Genomic Encyclopedia of Type Strains, Phase IV (KMG-IV): sequencing the most valuable type-strain genomes for metagenomic binning, comparative biology and taxonomic classification.</title>
        <authorList>
            <person name="Goeker M."/>
        </authorList>
    </citation>
    <scope>NUCLEOTIDE SEQUENCE [LARGE SCALE GENOMIC DNA]</scope>
    <source>
        <strain evidence="3 4">DSM 23240</strain>
    </source>
</reference>
<keyword evidence="4" id="KW-1185">Reference proteome</keyword>
<feature type="domain" description="Thioredoxin-like fold" evidence="2">
    <location>
        <begin position="102"/>
        <end position="223"/>
    </location>
</feature>
<keyword evidence="1" id="KW-0574">Periplasm</keyword>
<evidence type="ECO:0000313" key="4">
    <source>
        <dbReference type="Proteomes" id="UP000571084"/>
    </source>
</evidence>
<feature type="signal peptide" evidence="1">
    <location>
        <begin position="1"/>
        <end position="23"/>
    </location>
</feature>
<dbReference type="InterPro" id="IPR036249">
    <property type="entry name" value="Thioredoxin-like_sf"/>
</dbReference>
<evidence type="ECO:0000313" key="3">
    <source>
        <dbReference type="EMBL" id="MBB5201921.1"/>
    </source>
</evidence>
<comment type="subcellular location">
    <subcellularLocation>
        <location evidence="1">Periplasm</location>
    </subcellularLocation>
</comment>
<dbReference type="Proteomes" id="UP000571084">
    <property type="component" value="Unassembled WGS sequence"/>
</dbReference>